<protein>
    <submittedName>
        <fullName evidence="2">Uncharacterized protein</fullName>
    </submittedName>
</protein>
<evidence type="ECO:0000313" key="2">
    <source>
        <dbReference type="EMBL" id="OUM46652.1"/>
    </source>
</evidence>
<dbReference type="Proteomes" id="UP000195321">
    <property type="component" value="Unassembled WGS sequence"/>
</dbReference>
<sequence length="329" mass="38543">MNIQEQLKQEETREALYKQAIKMTGKQKERFPEGNMHEIQRGVEPGVARFAIPSVTSEMDWGQGDITIDVHHDTGKVRVYEQEIDGENWSKSSLRLTGEKQLSDVVKNLIKQRTIERQRMDETANQKRENQVGQSFSSLEPLDEKNHVVMPKAMPKEAYKESYKEQILEEIAPSQDEIRYKEQYQAELLMLLGVDNEKGSNPNKQTSSKEKQDNSPGQQEETYTKSREERVKEMKEFEKTHSYPEVYRLKKEALQELKGMNLTDSQREKLSSIEKALDQEKQEYDKNSKKESSQEKEPKSQNKFAQLFHQFKNVKKKEQPKEAKMEHAR</sequence>
<evidence type="ECO:0000256" key="1">
    <source>
        <dbReference type="SAM" id="MobiDB-lite"/>
    </source>
</evidence>
<name>A0A1Y3MGE3_9BACI</name>
<organism evidence="2 3">
    <name type="scientific">Bacillus pseudomycoides</name>
    <dbReference type="NCBI Taxonomy" id="64104"/>
    <lineage>
        <taxon>Bacteria</taxon>
        <taxon>Bacillati</taxon>
        <taxon>Bacillota</taxon>
        <taxon>Bacilli</taxon>
        <taxon>Bacillales</taxon>
        <taxon>Bacillaceae</taxon>
        <taxon>Bacillus</taxon>
        <taxon>Bacillus cereus group</taxon>
    </lineage>
</organism>
<dbReference type="AlphaFoldDB" id="A0A1Y3MGE3"/>
<accession>A0A1Y3MGE3</accession>
<gene>
    <name evidence="2" type="ORF">BW425_22515</name>
</gene>
<feature type="compositionally biased region" description="Basic and acidic residues" evidence="1">
    <location>
        <begin position="222"/>
        <end position="244"/>
    </location>
</feature>
<feature type="region of interest" description="Disordered" evidence="1">
    <location>
        <begin position="277"/>
        <end position="329"/>
    </location>
</feature>
<reference evidence="2 3" key="1">
    <citation type="submission" date="2017-02" db="EMBL/GenBank/DDBJ databases">
        <title>Bacillus pseudomycoides isolate FSL K6-0042.</title>
        <authorList>
            <person name="Kovac J."/>
        </authorList>
    </citation>
    <scope>NUCLEOTIDE SEQUENCE [LARGE SCALE GENOMIC DNA]</scope>
    <source>
        <strain evidence="2 3">FSL K6-0042</strain>
    </source>
</reference>
<dbReference type="EMBL" id="MWPX01000038">
    <property type="protein sequence ID" value="OUM46652.1"/>
    <property type="molecule type" value="Genomic_DNA"/>
</dbReference>
<feature type="region of interest" description="Disordered" evidence="1">
    <location>
        <begin position="195"/>
        <end position="244"/>
    </location>
</feature>
<proteinExistence type="predicted"/>
<evidence type="ECO:0000313" key="3">
    <source>
        <dbReference type="Proteomes" id="UP000195321"/>
    </source>
</evidence>
<dbReference type="RefSeq" id="WP_088094471.1">
    <property type="nucleotide sequence ID" value="NZ_JBALMQ010000218.1"/>
</dbReference>
<comment type="caution">
    <text evidence="2">The sequence shown here is derived from an EMBL/GenBank/DDBJ whole genome shotgun (WGS) entry which is preliminary data.</text>
</comment>
<feature type="compositionally biased region" description="Basic and acidic residues" evidence="1">
    <location>
        <begin position="316"/>
        <end position="329"/>
    </location>
</feature>
<feature type="compositionally biased region" description="Basic and acidic residues" evidence="1">
    <location>
        <begin position="277"/>
        <end position="300"/>
    </location>
</feature>